<gene>
    <name evidence="1" type="ORF">BO95DRAFT_96413</name>
</gene>
<keyword evidence="2" id="KW-1185">Reference proteome</keyword>
<dbReference type="Proteomes" id="UP000249057">
    <property type="component" value="Unassembled WGS sequence"/>
</dbReference>
<dbReference type="EMBL" id="KZ825334">
    <property type="protein sequence ID" value="RAH46828.1"/>
    <property type="molecule type" value="Genomic_DNA"/>
</dbReference>
<evidence type="ECO:0000313" key="2">
    <source>
        <dbReference type="Proteomes" id="UP000249057"/>
    </source>
</evidence>
<reference evidence="1" key="1">
    <citation type="submission" date="2018-02" db="EMBL/GenBank/DDBJ databases">
        <title>The genomes of Aspergillus section Nigri reveals drivers in fungal speciation.</title>
        <authorList>
            <consortium name="DOE Joint Genome Institute"/>
            <person name="Vesth T.C."/>
            <person name="Nybo J."/>
            <person name="Theobald S."/>
            <person name="Brandl J."/>
            <person name="Frisvad J.C."/>
            <person name="Nielsen K.F."/>
            <person name="Lyhne E.K."/>
            <person name="Kogle M.E."/>
            <person name="Kuo A."/>
            <person name="Riley R."/>
            <person name="Clum A."/>
            <person name="Nolan M."/>
            <person name="Lipzen A."/>
            <person name="Salamov A."/>
            <person name="Henrissat B."/>
            <person name="Wiebenga A."/>
            <person name="De vries R.P."/>
            <person name="Grigoriev I.V."/>
            <person name="Mortensen U.H."/>
            <person name="Andersen M.R."/>
            <person name="Baker S.E."/>
        </authorList>
    </citation>
    <scope>NUCLEOTIDE SEQUENCE</scope>
    <source>
        <strain evidence="1">CBS 621.78</strain>
    </source>
</reference>
<evidence type="ECO:0000313" key="1">
    <source>
        <dbReference type="EMBL" id="RAH46828.1"/>
    </source>
</evidence>
<organism evidence="1 2">
    <name type="scientific">Aspergillus brunneoviolaceus CBS 621.78</name>
    <dbReference type="NCBI Taxonomy" id="1450534"/>
    <lineage>
        <taxon>Eukaryota</taxon>
        <taxon>Fungi</taxon>
        <taxon>Dikarya</taxon>
        <taxon>Ascomycota</taxon>
        <taxon>Pezizomycotina</taxon>
        <taxon>Eurotiomycetes</taxon>
        <taxon>Eurotiomycetidae</taxon>
        <taxon>Eurotiales</taxon>
        <taxon>Aspergillaceae</taxon>
        <taxon>Aspergillus</taxon>
        <taxon>Aspergillus subgen. Circumdati</taxon>
    </lineage>
</organism>
<protein>
    <submittedName>
        <fullName evidence="1">Uncharacterized protein</fullName>
    </submittedName>
</protein>
<proteinExistence type="predicted"/>
<sequence length="280" mass="31639">MCHKIRYYFSGCTCIDVSRDFDIRCDEALRVGYECANPEATGIPMKGLCPDCQEYYREYYEAMRTSSEPETPVPESQAVDICKPVEEKLECQSGVSVPEGHDVSIGRETEEPKCQADNPVPETAEVDIPNHIKEPMCHLGIPVPKRQGTKACSDIEEPRRPTGIPAPRRQEVKARSEVDKKARYQSGLPVPKNQEAQICNQVDEKPKRQTSIPLPRNRKSSQATRWVRNQGFSLVSHSLGNERSKHTTSLLRTQRTLKSPSLLTRVYSVESLSDLHDQSR</sequence>
<accession>A0ACD1GC64</accession>
<name>A0ACD1GC64_9EURO</name>